<keyword evidence="6" id="KW-0539">Nucleus</keyword>
<feature type="compositionally biased region" description="Basic residues" evidence="7">
    <location>
        <begin position="1254"/>
        <end position="1268"/>
    </location>
</feature>
<dbReference type="Gene3D" id="2.130.10.10">
    <property type="entry name" value="YVTN repeat-like/Quinoprotein amine dehydrogenase"/>
    <property type="match status" value="1"/>
</dbReference>
<dbReference type="InterPro" id="IPR015943">
    <property type="entry name" value="WD40/YVTN_repeat-like_dom_sf"/>
</dbReference>
<dbReference type="GO" id="GO:0005634">
    <property type="term" value="C:nucleus"/>
    <property type="evidence" value="ECO:0007669"/>
    <property type="project" value="UniProtKB-SubCell"/>
</dbReference>
<feature type="region of interest" description="Disordered" evidence="7">
    <location>
        <begin position="1070"/>
        <end position="1305"/>
    </location>
</feature>
<feature type="compositionally biased region" description="Polar residues" evidence="7">
    <location>
        <begin position="1229"/>
        <end position="1242"/>
    </location>
</feature>
<name>W9NKJ8_FUSOX</name>
<dbReference type="Pfam" id="PF23774">
    <property type="entry name" value="TPR_GEMI5"/>
    <property type="match status" value="1"/>
</dbReference>
<dbReference type="GO" id="GO:0003712">
    <property type="term" value="F:transcription coregulator activity"/>
    <property type="evidence" value="ECO:0007669"/>
    <property type="project" value="InterPro"/>
</dbReference>
<feature type="compositionally biased region" description="Low complexity" evidence="7">
    <location>
        <begin position="1126"/>
        <end position="1138"/>
    </location>
</feature>
<dbReference type="GO" id="GO:0045944">
    <property type="term" value="P:positive regulation of transcription by RNA polymerase II"/>
    <property type="evidence" value="ECO:0007669"/>
    <property type="project" value="TreeGrafter"/>
</dbReference>
<evidence type="ECO:0000313" key="9">
    <source>
        <dbReference type="EMBL" id="EXA30537.1"/>
    </source>
</evidence>
<reference evidence="9" key="2">
    <citation type="submission" date="2012-05" db="EMBL/GenBank/DDBJ databases">
        <title>Annotation of the Genome Sequence of Fusarium oxysporum HDV247.</title>
        <authorList>
            <consortium name="The Broad Institute Genomics Platform"/>
            <person name="Ma L.-J."/>
            <person name="Corby-Kistler H."/>
            <person name="Broz K."/>
            <person name="Gale L.R."/>
            <person name="Jonkers W."/>
            <person name="O'Donnell K."/>
            <person name="Ploetz R."/>
            <person name="Steinberg C."/>
            <person name="Schwartz D.C."/>
            <person name="VanEtten H."/>
            <person name="Zhou S."/>
            <person name="Young S.K."/>
            <person name="Zeng Q."/>
            <person name="Gargeya S."/>
            <person name="Fitzgerald M."/>
            <person name="Abouelleil A."/>
            <person name="Alvarado L."/>
            <person name="Chapman S.B."/>
            <person name="Gainer-Dewar J."/>
            <person name="Goldberg J."/>
            <person name="Griggs A."/>
            <person name="Gujja S."/>
            <person name="Hansen M."/>
            <person name="Howarth C."/>
            <person name="Imamovic A."/>
            <person name="Ireland A."/>
            <person name="Larimer J."/>
            <person name="McCowan C."/>
            <person name="Murphy C."/>
            <person name="Pearson M."/>
            <person name="Poon T.W."/>
            <person name="Priest M."/>
            <person name="Roberts A."/>
            <person name="Saif S."/>
            <person name="Shea T."/>
            <person name="Sykes S."/>
            <person name="Wortman J."/>
            <person name="Nusbaum C."/>
            <person name="Birren B."/>
        </authorList>
    </citation>
    <scope>NUCLEOTIDE SEQUENCE</scope>
    <source>
        <strain evidence="9">HDV247</strain>
    </source>
</reference>
<dbReference type="SUPFAM" id="SSF50978">
    <property type="entry name" value="WD40 repeat-like"/>
    <property type="match status" value="1"/>
</dbReference>
<keyword evidence="2" id="KW-0597">Phosphoprotein</keyword>
<reference evidence="9" key="1">
    <citation type="submission" date="2011-10" db="EMBL/GenBank/DDBJ databases">
        <title>The Genome Sequence of Fusarium oxysporum HDV247.</title>
        <authorList>
            <consortium name="The Broad Institute Genome Sequencing Platform"/>
            <person name="Ma L.-J."/>
            <person name="Gale L.R."/>
            <person name="Schwartz D.C."/>
            <person name="Zhou S."/>
            <person name="Corby-Kistler H."/>
            <person name="Young S.K."/>
            <person name="Zeng Q."/>
            <person name="Gargeya S."/>
            <person name="Fitzgerald M."/>
            <person name="Haas B."/>
            <person name="Abouelleil A."/>
            <person name="Alvarado L."/>
            <person name="Arachchi H.M."/>
            <person name="Berlin A."/>
            <person name="Brown A."/>
            <person name="Chapman S.B."/>
            <person name="Chen Z."/>
            <person name="Dunbar C."/>
            <person name="Freedman E."/>
            <person name="Gearin G."/>
            <person name="Goldberg J."/>
            <person name="Griggs A."/>
            <person name="Gujja S."/>
            <person name="Heiman D."/>
            <person name="Howarth C."/>
            <person name="Larson L."/>
            <person name="Lui A."/>
            <person name="MacDonald P.J.P."/>
            <person name="Montmayeur A."/>
            <person name="Murphy C."/>
            <person name="Neiman D."/>
            <person name="Pearson M."/>
            <person name="Priest M."/>
            <person name="Roberts A."/>
            <person name="Saif S."/>
            <person name="Shea T."/>
            <person name="Shenoy N."/>
            <person name="Sisk P."/>
            <person name="Stolte C."/>
            <person name="Sykes S."/>
            <person name="Wortman J."/>
            <person name="Nusbaum C."/>
            <person name="Birren B."/>
        </authorList>
    </citation>
    <scope>NUCLEOTIDE SEQUENCE [LARGE SCALE GENOMIC DNA]</scope>
    <source>
        <strain evidence="9">HDV247</strain>
    </source>
</reference>
<evidence type="ECO:0000256" key="4">
    <source>
        <dbReference type="ARBA" id="ARBA00023015"/>
    </source>
</evidence>
<organism evidence="9">
    <name type="scientific">Fusarium oxysporum f. sp. pisi HDV247</name>
    <dbReference type="NCBI Taxonomy" id="1080344"/>
    <lineage>
        <taxon>Eukaryota</taxon>
        <taxon>Fungi</taxon>
        <taxon>Dikarya</taxon>
        <taxon>Ascomycota</taxon>
        <taxon>Pezizomycotina</taxon>
        <taxon>Sordariomycetes</taxon>
        <taxon>Hypocreomycetidae</taxon>
        <taxon>Hypocreales</taxon>
        <taxon>Nectriaceae</taxon>
        <taxon>Fusarium</taxon>
        <taxon>Fusarium oxysporum species complex</taxon>
    </lineage>
</organism>
<comment type="subcellular location">
    <subcellularLocation>
        <location evidence="1">Nucleus</location>
    </subcellularLocation>
</comment>
<protein>
    <recommendedName>
        <fullName evidence="8">Gem-associated protein 5 TPR domain-containing protein</fullName>
    </recommendedName>
</protein>
<evidence type="ECO:0000256" key="2">
    <source>
        <dbReference type="ARBA" id="ARBA00022553"/>
    </source>
</evidence>
<feature type="compositionally biased region" description="Basic and acidic residues" evidence="7">
    <location>
        <begin position="137"/>
        <end position="157"/>
    </location>
</feature>
<accession>W9NKJ8</accession>
<feature type="compositionally biased region" description="Polar residues" evidence="7">
    <location>
        <begin position="1207"/>
        <end position="1217"/>
    </location>
</feature>
<evidence type="ECO:0000256" key="6">
    <source>
        <dbReference type="ARBA" id="ARBA00023242"/>
    </source>
</evidence>
<feature type="region of interest" description="Disordered" evidence="7">
    <location>
        <begin position="59"/>
        <end position="240"/>
    </location>
</feature>
<keyword evidence="4" id="KW-0805">Transcription regulation</keyword>
<evidence type="ECO:0000256" key="5">
    <source>
        <dbReference type="ARBA" id="ARBA00023163"/>
    </source>
</evidence>
<evidence type="ECO:0000256" key="1">
    <source>
        <dbReference type="ARBA" id="ARBA00004123"/>
    </source>
</evidence>
<feature type="compositionally biased region" description="Low complexity" evidence="7">
    <location>
        <begin position="537"/>
        <end position="553"/>
    </location>
</feature>
<dbReference type="EMBL" id="JH651047">
    <property type="protein sequence ID" value="EXA30537.1"/>
    <property type="molecule type" value="Genomic_DNA"/>
</dbReference>
<dbReference type="PANTHER" id="PTHR15528">
    <property type="entry name" value="PEROXISOME PROLIFERATOR ACTIVATED RECEPTOR GAMMA COACTIVATOR 1 PGC-1 -RELATED"/>
    <property type="match status" value="1"/>
</dbReference>
<proteinExistence type="predicted"/>
<evidence type="ECO:0000256" key="7">
    <source>
        <dbReference type="SAM" id="MobiDB-lite"/>
    </source>
</evidence>
<feature type="compositionally biased region" description="Basic and acidic residues" evidence="7">
    <location>
        <begin position="1110"/>
        <end position="1119"/>
    </location>
</feature>
<dbReference type="Proteomes" id="UP000030751">
    <property type="component" value="Unassembled WGS sequence"/>
</dbReference>
<dbReference type="InterPro" id="IPR034605">
    <property type="entry name" value="PGC-1"/>
</dbReference>
<dbReference type="HOGENOM" id="CLU_000799_2_0_1"/>
<feature type="compositionally biased region" description="Low complexity" evidence="7">
    <location>
        <begin position="588"/>
        <end position="609"/>
    </location>
</feature>
<evidence type="ECO:0000256" key="3">
    <source>
        <dbReference type="ARBA" id="ARBA00022884"/>
    </source>
</evidence>
<keyword evidence="3" id="KW-0694">RNA-binding</keyword>
<feature type="region of interest" description="Disordered" evidence="7">
    <location>
        <begin position="522"/>
        <end position="565"/>
    </location>
</feature>
<feature type="compositionally biased region" description="Low complexity" evidence="7">
    <location>
        <begin position="1293"/>
        <end position="1305"/>
    </location>
</feature>
<feature type="region of interest" description="Disordered" evidence="7">
    <location>
        <begin position="666"/>
        <end position="687"/>
    </location>
</feature>
<dbReference type="GO" id="GO:0003723">
    <property type="term" value="F:RNA binding"/>
    <property type="evidence" value="ECO:0007669"/>
    <property type="project" value="UniProtKB-KW"/>
</dbReference>
<feature type="compositionally biased region" description="Basic and acidic residues" evidence="7">
    <location>
        <begin position="1176"/>
        <end position="1203"/>
    </location>
</feature>
<feature type="compositionally biased region" description="Basic residues" evidence="7">
    <location>
        <begin position="1163"/>
        <end position="1175"/>
    </location>
</feature>
<feature type="compositionally biased region" description="Low complexity" evidence="7">
    <location>
        <begin position="666"/>
        <end position="676"/>
    </location>
</feature>
<dbReference type="InterPro" id="IPR056421">
    <property type="entry name" value="TPR_GEMI5"/>
</dbReference>
<sequence length="1305" mass="142194">MKDSTYGQDTFAPPGTPPLTAFHANYMPSPSPPPPITHTNCNKNGGAALVIYLDNGRDPDIAREAARDSLPSDEDPPDEEPRRERAVDGNTKGGSLLQPPIDSPSGPRPILRKRVPLPDGPRRRPHVEVPATVGGTKETRRSTFGELRDLSPKRPSEQDPSPSPPPDGYRTLSPHSASGMSMHYYPTNDANPRAPTEYSSSNAGEPPNTDHSTSTPVTSTSINSTSTTDRMSLDGISHPQPVSGSSTLLIRLLDVMNISVKDSGGRFVVSYDAGQTIIAWDFMTGDENSQFACYDQLTVVAWMKDGNVAFGDTKGSIIMFEPSTSEHVSSRTIGQIAVTTLAPSADCRTFAIGYQNGSLFVATLQPRFTILHNLTTSRGPSPIVDLAWHASSSRQKSDMLAVLMRDGDLRVWSVAKKYSADDPAKVVRNLRKAEISMNGPKWMGWSKNGRIIQYSDSQTQSWDVRAKDVTHDPIPTLDLVHGLAVYGPGATLFTLGPNNTVQQFDLNSPAIMVANVQHPANLLPPSPPVSEETGDRSATSATTIASESETSSIPLDMNVSESDEDHLSPFARLTRRQAYDSGNEPYESASLVSSRSGLSSLSNSSAGSSQTPGHCPGSMRSRGLSENTYISAGTSIRSSTIGNSAHGNTRDLYTYSMGYSLDTTSVPSIASSGSRSRPSRLRNEVPRSLTTTSDIPYKHAMGANSARLTNDDLRRQMLNTIFGWNKEVEDLIRDEMSRHPQGSPSRILLAKWLGDIDPNIMNANFENMTSSDWMLLALSGIGGHTSQQKLGHAYVQRLLEASDVHAAVTIMLGMGDHNDAIEVYISHKRHMEALILTCLSAPSVWERQAAIIRKWGEWAVQHGQQQLAIRCFACTDQEFTEPWTSPSAAQLNFQAMTPSIPEVLSPPLSHRGPQRSIAKISALKLITSFGDQIQKSKFFAGDGGQTPLAAGVTPIAESAGSPAFSHASNNQATTAFLRTSNNSRFNIPFSARGRGHLPSIGEIPSDLNQDALRSAELSAVPYDYEPRSGHARIPYSNNNMMMGTALQRAATASPMMMREHAQRVVQLSDGYFPPPDRATMLKTQQASHNPRNDSRDRIPVGLNLQLQPGHAHEDITSPEHRRRGPASVTSSVTSASSAGRNLRHQAVRNREDYIHSLDAANHYSKRQRSRQRSQPRTRDASRCRPGSRERTTRSREPSEERGRVSARNWSKTKSSPTFPIPMSSEDLLNLSTPRHSQVSVPNTVRKVSGSTVKPKGRNSSRGSRRRSPAGRSRPPALTFRSRSQGREDSVQRSPSSPLPLSAAIH</sequence>
<keyword evidence="5" id="KW-0804">Transcription</keyword>
<feature type="region of interest" description="Disordered" evidence="7">
    <location>
        <begin position="578"/>
        <end position="624"/>
    </location>
</feature>
<evidence type="ECO:0000259" key="8">
    <source>
        <dbReference type="Pfam" id="PF23774"/>
    </source>
</evidence>
<dbReference type="InterPro" id="IPR036322">
    <property type="entry name" value="WD40_repeat_dom_sf"/>
</dbReference>
<feature type="domain" description="Gem-associated protein 5 TPR" evidence="8">
    <location>
        <begin position="721"/>
        <end position="874"/>
    </location>
</feature>
<feature type="region of interest" description="Disordered" evidence="7">
    <location>
        <begin position="1"/>
        <end position="43"/>
    </location>
</feature>
<feature type="compositionally biased region" description="Low complexity" evidence="7">
    <location>
        <begin position="209"/>
        <end position="228"/>
    </location>
</feature>
<gene>
    <name evidence="9" type="ORF">FOVG_18105</name>
</gene>
<dbReference type="PANTHER" id="PTHR15528:SF11">
    <property type="entry name" value="FI18188P1"/>
    <property type="match status" value="1"/>
</dbReference>